<evidence type="ECO:0000313" key="3">
    <source>
        <dbReference type="Proteomes" id="UP001141259"/>
    </source>
</evidence>
<dbReference type="InterPro" id="IPR000182">
    <property type="entry name" value="GNAT_dom"/>
</dbReference>
<dbReference type="PROSITE" id="PS51186">
    <property type="entry name" value="GNAT"/>
    <property type="match status" value="1"/>
</dbReference>
<dbReference type="EMBL" id="JANYMP010000013">
    <property type="protein sequence ID" value="MCS7480344.1"/>
    <property type="molecule type" value="Genomic_DNA"/>
</dbReference>
<feature type="domain" description="N-acetyltransferase" evidence="1">
    <location>
        <begin position="6"/>
        <end position="158"/>
    </location>
</feature>
<dbReference type="Pfam" id="PF00583">
    <property type="entry name" value="Acetyltransf_1"/>
    <property type="match status" value="1"/>
</dbReference>
<dbReference type="Proteomes" id="UP001141259">
    <property type="component" value="Unassembled WGS sequence"/>
</dbReference>
<protein>
    <submittedName>
        <fullName evidence="2">GNAT family N-acetyltransferase</fullName>
    </submittedName>
</protein>
<dbReference type="InterPro" id="IPR016181">
    <property type="entry name" value="Acyl_CoA_acyltransferase"/>
</dbReference>
<dbReference type="RefSeq" id="WP_259625838.1">
    <property type="nucleotide sequence ID" value="NZ_JANYMP010000013.1"/>
</dbReference>
<dbReference type="SUPFAM" id="SSF55729">
    <property type="entry name" value="Acyl-CoA N-acyltransferases (Nat)"/>
    <property type="match status" value="1"/>
</dbReference>
<proteinExistence type="predicted"/>
<sequence length="158" mass="17672">MSDTDIEYGPPHVDDLARIVELVNGALGPRYRSSADDPRCREVVQRYCDGDGKGAVVARHRGVVVGLCFFDITPILAPTYLHARGDMMIVDPAYRGRGISTTMIRAAWRLAADRGASTFLTKTSTPQVLDWFRSLPELHERGAYFFLDFHSSLLEVDR</sequence>
<evidence type="ECO:0000259" key="1">
    <source>
        <dbReference type="PROSITE" id="PS51186"/>
    </source>
</evidence>
<evidence type="ECO:0000313" key="2">
    <source>
        <dbReference type="EMBL" id="MCS7480344.1"/>
    </source>
</evidence>
<dbReference type="GO" id="GO:0016747">
    <property type="term" value="F:acyltransferase activity, transferring groups other than amino-acyl groups"/>
    <property type="evidence" value="ECO:0007669"/>
    <property type="project" value="InterPro"/>
</dbReference>
<dbReference type="AlphaFoldDB" id="A0A9X3A251"/>
<keyword evidence="3" id="KW-1185">Reference proteome</keyword>
<accession>A0A9X3A251</accession>
<organism evidence="2 3">
    <name type="scientific">Umezawaea endophytica</name>
    <dbReference type="NCBI Taxonomy" id="1654476"/>
    <lineage>
        <taxon>Bacteria</taxon>
        <taxon>Bacillati</taxon>
        <taxon>Actinomycetota</taxon>
        <taxon>Actinomycetes</taxon>
        <taxon>Pseudonocardiales</taxon>
        <taxon>Pseudonocardiaceae</taxon>
        <taxon>Umezawaea</taxon>
    </lineage>
</organism>
<reference evidence="2" key="1">
    <citation type="submission" date="2022-08" db="EMBL/GenBank/DDBJ databases">
        <authorList>
            <person name="Tistechok S."/>
            <person name="Samborskyy M."/>
            <person name="Roman I."/>
        </authorList>
    </citation>
    <scope>NUCLEOTIDE SEQUENCE</scope>
    <source>
        <strain evidence="2">DSM 103496</strain>
    </source>
</reference>
<dbReference type="CDD" id="cd04301">
    <property type="entry name" value="NAT_SF"/>
    <property type="match status" value="1"/>
</dbReference>
<name>A0A9X3A251_9PSEU</name>
<comment type="caution">
    <text evidence="2">The sequence shown here is derived from an EMBL/GenBank/DDBJ whole genome shotgun (WGS) entry which is preliminary data.</text>
</comment>
<gene>
    <name evidence="2" type="ORF">NZH93_26110</name>
</gene>
<dbReference type="Gene3D" id="3.40.630.30">
    <property type="match status" value="1"/>
</dbReference>